<keyword evidence="12" id="KW-1185">Reference proteome</keyword>
<comment type="cofactor">
    <cofactor evidence="1 9">
        <name>heme</name>
        <dbReference type="ChEBI" id="CHEBI:30413"/>
    </cofactor>
</comment>
<dbReference type="PROSITE" id="PS00086">
    <property type="entry name" value="CYTOCHROME_P450"/>
    <property type="match status" value="1"/>
</dbReference>
<evidence type="ECO:0000256" key="2">
    <source>
        <dbReference type="ARBA" id="ARBA00005179"/>
    </source>
</evidence>
<dbReference type="CDD" id="cd11065">
    <property type="entry name" value="CYP64-like"/>
    <property type="match status" value="1"/>
</dbReference>
<dbReference type="InterPro" id="IPR002401">
    <property type="entry name" value="Cyt_P450_E_grp-I"/>
</dbReference>
<protein>
    <recommendedName>
        <fullName evidence="13">Cytochrome P450</fullName>
    </recommendedName>
</protein>
<dbReference type="InterPro" id="IPR050364">
    <property type="entry name" value="Cytochrome_P450_fung"/>
</dbReference>
<gene>
    <name evidence="11" type="ORF">D9756_008650</name>
</gene>
<keyword evidence="4 9" id="KW-0349">Heme</keyword>
<name>A0A8H5FUU9_9AGAR</name>
<sequence length="549" mass="61200">MRARLLSFISASFLFFKPFPRDRMTQLLTAIDLGLGLVGIFVIRQLFRRRPIAPLPPGPRSWPLLGNLLNMPTSKEWVTFANWGEKWGDLVSVSVFGQKMMIVNSAEVATELLEKRGSIYSDRPVMEMGGEMVGWKNTLVLVPYGERFRSYRRYFHQLIGSSISMSHFHPIEEAETHNFLKHLLSEPQDLAKHIRKTAGAIILRISHGYQVKETDDPFVTLADVATEQFSLSTAPGGFLVNLIPLLRRLPDWFPGTGFKRTAREWASTLHEMIEAPHQYVKDQMAAGAAPPSFTANLLVEPDLTPEKEFDIKWSAGSLYSGGADTTVSAIYAFFKAMALYPEVAAAAQAEIDSVVGSDRLPSFADRNDLPYVNALALEVLRWHSVVPTGVPHVVMEDDLYNGYLIPKGSLIIPNIWKMLHDPRSYSDPMTFNPNRFLGSNPESDPRQICFGFGRRICPGSPSRINANVSIFYVDRLLLFSLGRVLADASVFISCAMSLAVFNISKYVEDGRAIEPVVDQTTGTISHPTSFQCTIKPRSEKAVALINAEA</sequence>
<reference evidence="11 12" key="1">
    <citation type="journal article" date="2020" name="ISME J.">
        <title>Uncovering the hidden diversity of litter-decomposition mechanisms in mushroom-forming fungi.</title>
        <authorList>
            <person name="Floudas D."/>
            <person name="Bentzer J."/>
            <person name="Ahren D."/>
            <person name="Johansson T."/>
            <person name="Persson P."/>
            <person name="Tunlid A."/>
        </authorList>
    </citation>
    <scope>NUCLEOTIDE SEQUENCE [LARGE SCALE GENOMIC DNA]</scope>
    <source>
        <strain evidence="11 12">CBS 146.42</strain>
    </source>
</reference>
<feature type="binding site" description="axial binding residue" evidence="9">
    <location>
        <position position="457"/>
    </location>
    <ligand>
        <name>heme</name>
        <dbReference type="ChEBI" id="CHEBI:30413"/>
    </ligand>
    <ligandPart>
        <name>Fe</name>
        <dbReference type="ChEBI" id="CHEBI:18248"/>
    </ligandPart>
</feature>
<dbReference type="PANTHER" id="PTHR46300:SF7">
    <property type="entry name" value="P450, PUTATIVE (EUROFUNG)-RELATED"/>
    <property type="match status" value="1"/>
</dbReference>
<evidence type="ECO:0000256" key="10">
    <source>
        <dbReference type="RuleBase" id="RU000461"/>
    </source>
</evidence>
<evidence type="ECO:0000256" key="3">
    <source>
        <dbReference type="ARBA" id="ARBA00010617"/>
    </source>
</evidence>
<evidence type="ECO:0000256" key="5">
    <source>
        <dbReference type="ARBA" id="ARBA00022723"/>
    </source>
</evidence>
<dbReference type="AlphaFoldDB" id="A0A8H5FUU9"/>
<dbReference type="InterPro" id="IPR001128">
    <property type="entry name" value="Cyt_P450"/>
</dbReference>
<keyword evidence="7 9" id="KW-0408">Iron</keyword>
<dbReference type="Pfam" id="PF00067">
    <property type="entry name" value="p450"/>
    <property type="match status" value="1"/>
</dbReference>
<dbReference type="GO" id="GO:0004497">
    <property type="term" value="F:monooxygenase activity"/>
    <property type="evidence" value="ECO:0007669"/>
    <property type="project" value="UniProtKB-KW"/>
</dbReference>
<proteinExistence type="inferred from homology"/>
<dbReference type="GO" id="GO:0016705">
    <property type="term" value="F:oxidoreductase activity, acting on paired donors, with incorporation or reduction of molecular oxygen"/>
    <property type="evidence" value="ECO:0007669"/>
    <property type="project" value="InterPro"/>
</dbReference>
<evidence type="ECO:0008006" key="13">
    <source>
        <dbReference type="Google" id="ProtNLM"/>
    </source>
</evidence>
<dbReference type="GO" id="GO:0020037">
    <property type="term" value="F:heme binding"/>
    <property type="evidence" value="ECO:0007669"/>
    <property type="project" value="InterPro"/>
</dbReference>
<evidence type="ECO:0000256" key="9">
    <source>
        <dbReference type="PIRSR" id="PIRSR602401-1"/>
    </source>
</evidence>
<dbReference type="SUPFAM" id="SSF48264">
    <property type="entry name" value="Cytochrome P450"/>
    <property type="match status" value="1"/>
</dbReference>
<evidence type="ECO:0000256" key="4">
    <source>
        <dbReference type="ARBA" id="ARBA00022617"/>
    </source>
</evidence>
<dbReference type="PANTHER" id="PTHR46300">
    <property type="entry name" value="P450, PUTATIVE (EUROFUNG)-RELATED-RELATED"/>
    <property type="match status" value="1"/>
</dbReference>
<evidence type="ECO:0000313" key="12">
    <source>
        <dbReference type="Proteomes" id="UP000559027"/>
    </source>
</evidence>
<evidence type="ECO:0000256" key="7">
    <source>
        <dbReference type="ARBA" id="ARBA00023004"/>
    </source>
</evidence>
<dbReference type="InterPro" id="IPR036396">
    <property type="entry name" value="Cyt_P450_sf"/>
</dbReference>
<comment type="pathway">
    <text evidence="2">Secondary metabolite biosynthesis.</text>
</comment>
<evidence type="ECO:0000256" key="1">
    <source>
        <dbReference type="ARBA" id="ARBA00001971"/>
    </source>
</evidence>
<comment type="caution">
    <text evidence="11">The sequence shown here is derived from an EMBL/GenBank/DDBJ whole genome shotgun (WGS) entry which is preliminary data.</text>
</comment>
<accession>A0A8H5FUU9</accession>
<dbReference type="InterPro" id="IPR017972">
    <property type="entry name" value="Cyt_P450_CS"/>
</dbReference>
<evidence type="ECO:0000313" key="11">
    <source>
        <dbReference type="EMBL" id="KAF5350605.1"/>
    </source>
</evidence>
<dbReference type="OrthoDB" id="2789670at2759"/>
<comment type="similarity">
    <text evidence="3 10">Belongs to the cytochrome P450 family.</text>
</comment>
<evidence type="ECO:0000256" key="6">
    <source>
        <dbReference type="ARBA" id="ARBA00023002"/>
    </source>
</evidence>
<dbReference type="GO" id="GO:0005506">
    <property type="term" value="F:iron ion binding"/>
    <property type="evidence" value="ECO:0007669"/>
    <property type="project" value="InterPro"/>
</dbReference>
<dbReference type="EMBL" id="JAACJO010000014">
    <property type="protein sequence ID" value="KAF5350605.1"/>
    <property type="molecule type" value="Genomic_DNA"/>
</dbReference>
<dbReference type="Gene3D" id="1.10.630.10">
    <property type="entry name" value="Cytochrome P450"/>
    <property type="match status" value="1"/>
</dbReference>
<organism evidence="11 12">
    <name type="scientific">Leucocoprinus leucothites</name>
    <dbReference type="NCBI Taxonomy" id="201217"/>
    <lineage>
        <taxon>Eukaryota</taxon>
        <taxon>Fungi</taxon>
        <taxon>Dikarya</taxon>
        <taxon>Basidiomycota</taxon>
        <taxon>Agaricomycotina</taxon>
        <taxon>Agaricomycetes</taxon>
        <taxon>Agaricomycetidae</taxon>
        <taxon>Agaricales</taxon>
        <taxon>Agaricineae</taxon>
        <taxon>Agaricaceae</taxon>
        <taxon>Leucocoprinus</taxon>
    </lineage>
</organism>
<dbReference type="PRINTS" id="PR00463">
    <property type="entry name" value="EP450I"/>
</dbReference>
<evidence type="ECO:0000256" key="8">
    <source>
        <dbReference type="ARBA" id="ARBA00023033"/>
    </source>
</evidence>
<keyword evidence="5 9" id="KW-0479">Metal-binding</keyword>
<keyword evidence="6 10" id="KW-0560">Oxidoreductase</keyword>
<keyword evidence="8 10" id="KW-0503">Monooxygenase</keyword>
<dbReference type="Proteomes" id="UP000559027">
    <property type="component" value="Unassembled WGS sequence"/>
</dbReference>